<evidence type="ECO:0000256" key="6">
    <source>
        <dbReference type="HAMAP-Rule" id="MF_01309"/>
    </source>
</evidence>
<geneLocation type="chloroplast" evidence="8"/>
<dbReference type="InterPro" id="IPR005704">
    <property type="entry name" value="Ribosomal_uS3_bac-typ"/>
</dbReference>
<dbReference type="GO" id="GO:0009507">
    <property type="term" value="C:chloroplast"/>
    <property type="evidence" value="ECO:0007669"/>
    <property type="project" value="UniProtKB-SubCell"/>
</dbReference>
<comment type="similarity">
    <text evidence="1 6">Belongs to the universal ribosomal protein uS3 family.</text>
</comment>
<comment type="subcellular location">
    <subcellularLocation>
        <location evidence="6">Plastid</location>
        <location evidence="6">Chloroplast</location>
    </subcellularLocation>
</comment>
<protein>
    <recommendedName>
        <fullName evidence="5 6">Small ribosomal subunit protein uS3c</fullName>
    </recommendedName>
</protein>
<dbReference type="EMBL" id="KU168830">
    <property type="protein sequence ID" value="AMK97334.1"/>
    <property type="molecule type" value="Genomic_DNA"/>
</dbReference>
<keyword evidence="8" id="KW-0150">Chloroplast</keyword>
<dbReference type="InterPro" id="IPR009019">
    <property type="entry name" value="KH_sf_prok-type"/>
</dbReference>
<keyword evidence="4 6" id="KW-0687">Ribonucleoprotein</keyword>
<evidence type="ECO:0000256" key="4">
    <source>
        <dbReference type="ARBA" id="ARBA00023274"/>
    </source>
</evidence>
<dbReference type="GeneID" id="27110394"/>
<dbReference type="InterPro" id="IPR015946">
    <property type="entry name" value="KH_dom-like_a/b"/>
</dbReference>
<dbReference type="InterPro" id="IPR001351">
    <property type="entry name" value="Ribosomal_uS3_C"/>
</dbReference>
<keyword evidence="3 6" id="KW-0689">Ribosomal protein</keyword>
<dbReference type="Pfam" id="PF00189">
    <property type="entry name" value="Ribosomal_S3_C"/>
    <property type="match status" value="1"/>
</dbReference>
<reference evidence="8" key="1">
    <citation type="journal article" date="2019" name="Int. J. Mol. Sci.">
        <title>Plastid Genomes of Carnivorous Plants Drosera rotundifolia and Nepenthes x ventrata Reveal Evolutionary Patterns Resembling Those Observed in Parasitic Plants.</title>
        <authorList>
            <person name="Gruzdev E.V."/>
            <person name="Kadnikov V.V."/>
            <person name="Beletsky A.V."/>
            <person name="Kochieva E.Z."/>
            <person name="Mardanov A.V."/>
            <person name="Skryabin K.G."/>
            <person name="Ravin N.V."/>
        </authorList>
    </citation>
    <scope>NUCLEOTIDE SEQUENCE</scope>
</reference>
<dbReference type="SUPFAM" id="SSF54814">
    <property type="entry name" value="Prokaryotic type KH domain (KH-domain type II)"/>
    <property type="match status" value="1"/>
</dbReference>
<feature type="domain" description="Small ribosomal subunit protein uS3 C-terminal" evidence="7">
    <location>
        <begin position="175"/>
        <end position="257"/>
    </location>
</feature>
<dbReference type="GO" id="GO:0006412">
    <property type="term" value="P:translation"/>
    <property type="evidence" value="ECO:0007669"/>
    <property type="project" value="UniProtKB-UniRule"/>
</dbReference>
<name>A0A140E9X1_DRORT</name>
<dbReference type="RefSeq" id="YP_009241324.1">
    <property type="nucleotide sequence ID" value="NC_029770.1"/>
</dbReference>
<dbReference type="GO" id="GO:0022627">
    <property type="term" value="C:cytosolic small ribosomal subunit"/>
    <property type="evidence" value="ECO:0007669"/>
    <property type="project" value="TreeGrafter"/>
</dbReference>
<evidence type="ECO:0000256" key="2">
    <source>
        <dbReference type="ARBA" id="ARBA00022884"/>
    </source>
</evidence>
<keyword evidence="8" id="KW-0934">Plastid</keyword>
<dbReference type="Gene3D" id="3.30.300.20">
    <property type="match status" value="1"/>
</dbReference>
<dbReference type="CDD" id="cd02412">
    <property type="entry name" value="KH-II_30S_S3"/>
    <property type="match status" value="1"/>
</dbReference>
<dbReference type="InterPro" id="IPR057258">
    <property type="entry name" value="Ribosomal_uS3"/>
</dbReference>
<dbReference type="InterPro" id="IPR036419">
    <property type="entry name" value="Ribosomal_S3_C_sf"/>
</dbReference>
<dbReference type="SUPFAM" id="SSF54821">
    <property type="entry name" value="Ribosomal protein S3 C-terminal domain"/>
    <property type="match status" value="1"/>
</dbReference>
<evidence type="ECO:0000256" key="1">
    <source>
        <dbReference type="ARBA" id="ARBA00010761"/>
    </source>
</evidence>
<dbReference type="NCBIfam" id="TIGR01009">
    <property type="entry name" value="rpsC_bact"/>
    <property type="match status" value="1"/>
</dbReference>
<gene>
    <name evidence="6 8" type="primary">rps3</name>
    <name evidence="8" type="ORF">GENE_0144</name>
</gene>
<dbReference type="PANTHER" id="PTHR11760">
    <property type="entry name" value="30S/40S RIBOSOMAL PROTEIN S3"/>
    <property type="match status" value="1"/>
</dbReference>
<evidence type="ECO:0000259" key="7">
    <source>
        <dbReference type="Pfam" id="PF00189"/>
    </source>
</evidence>
<organism evidence="8">
    <name type="scientific">Drosera rotundifolia</name>
    <name type="common">Roundleaf sundew</name>
    <dbReference type="NCBI Taxonomy" id="173423"/>
    <lineage>
        <taxon>Eukaryota</taxon>
        <taxon>Viridiplantae</taxon>
        <taxon>Streptophyta</taxon>
        <taxon>Embryophyta</taxon>
        <taxon>Tracheophyta</taxon>
        <taxon>Spermatophyta</taxon>
        <taxon>Magnoliopsida</taxon>
        <taxon>eudicotyledons</taxon>
        <taxon>Gunneridae</taxon>
        <taxon>Pentapetalae</taxon>
        <taxon>Caryophyllales</taxon>
        <taxon>Droseraceae</taxon>
        <taxon>Drosera</taxon>
    </lineage>
</organism>
<keyword evidence="2" id="KW-0694">RNA-binding</keyword>
<evidence type="ECO:0000256" key="3">
    <source>
        <dbReference type="ARBA" id="ARBA00022980"/>
    </source>
</evidence>
<dbReference type="GO" id="GO:0003723">
    <property type="term" value="F:RNA binding"/>
    <property type="evidence" value="ECO:0007669"/>
    <property type="project" value="UniProtKB-KW"/>
</dbReference>
<evidence type="ECO:0000256" key="5">
    <source>
        <dbReference type="ARBA" id="ARBA00035154"/>
    </source>
</evidence>
<dbReference type="Gene3D" id="3.30.1140.32">
    <property type="entry name" value="Ribosomal protein S3, C-terminal domain"/>
    <property type="match status" value="1"/>
</dbReference>
<sequence length="262" mass="30914">MGQKINPLGFRVNISQNHYSIWFAQPKDYSKGLQEDKKIRNYIMNYAQKRMKELVKKFQLRLDDSPKGIGIARIEIKKNQENPIIKEKGIRNIRKRMSMLKIMKIKIYTGFPIPLIKTITKRRKKSIKELKMNLQEELKINLQKEFNWVPPKQLYIDIIRIKKPYGHSTILAEFIALQLKKRISLRKIMRQAIKFSKEANTKGLKIQIAGRIQGKEKAQIKWIQTGRVPLQTIRAKMDYCAYSVRTIYGILGIKIWIFIGDK</sequence>
<dbReference type="GO" id="GO:0003735">
    <property type="term" value="F:structural constituent of ribosome"/>
    <property type="evidence" value="ECO:0007669"/>
    <property type="project" value="InterPro"/>
</dbReference>
<proteinExistence type="inferred from homology"/>
<evidence type="ECO:0000313" key="8">
    <source>
        <dbReference type="EMBL" id="AMK97334.1"/>
    </source>
</evidence>
<comment type="subunit">
    <text evidence="6">Part of the 30S ribosomal subunit.</text>
</comment>
<dbReference type="AlphaFoldDB" id="A0A140E9X1"/>
<dbReference type="PANTHER" id="PTHR11760:SF19">
    <property type="entry name" value="SMALL RIBOSOMAL SUBUNIT PROTEIN US3C"/>
    <property type="match status" value="1"/>
</dbReference>
<accession>A0A140E9X1</accession>
<dbReference type="HAMAP" id="MF_01309_B">
    <property type="entry name" value="Ribosomal_uS3_B"/>
    <property type="match status" value="1"/>
</dbReference>